<protein>
    <submittedName>
        <fullName evidence="6">RNF11</fullName>
    </submittedName>
</protein>
<dbReference type="SUPFAM" id="SSF57850">
    <property type="entry name" value="RING/U-box"/>
    <property type="match status" value="1"/>
</dbReference>
<dbReference type="AlphaFoldDB" id="A0A7J7K5X6"/>
<dbReference type="GO" id="GO:0008270">
    <property type="term" value="F:zinc ion binding"/>
    <property type="evidence" value="ECO:0007669"/>
    <property type="project" value="UniProtKB-KW"/>
</dbReference>
<keyword evidence="1 3" id="KW-0863">Zinc-finger</keyword>
<dbReference type="GO" id="GO:0000151">
    <property type="term" value="C:ubiquitin ligase complex"/>
    <property type="evidence" value="ECO:0007669"/>
    <property type="project" value="TreeGrafter"/>
</dbReference>
<dbReference type="GO" id="GO:0006511">
    <property type="term" value="P:ubiquitin-dependent protein catabolic process"/>
    <property type="evidence" value="ECO:0007669"/>
    <property type="project" value="TreeGrafter"/>
</dbReference>
<dbReference type="Gene3D" id="3.30.40.10">
    <property type="entry name" value="Zinc/RING finger domain, C3HC4 (zinc finger)"/>
    <property type="match status" value="1"/>
</dbReference>
<dbReference type="Pfam" id="PF13639">
    <property type="entry name" value="zf-RING_2"/>
    <property type="match status" value="1"/>
</dbReference>
<dbReference type="PANTHER" id="PTHR46359:SF2">
    <property type="entry name" value="GEO07743P1"/>
    <property type="match status" value="1"/>
</dbReference>
<proteinExistence type="predicted"/>
<keyword evidence="7" id="KW-1185">Reference proteome</keyword>
<dbReference type="GO" id="GO:0061630">
    <property type="term" value="F:ubiquitin protein ligase activity"/>
    <property type="evidence" value="ECO:0007669"/>
    <property type="project" value="TreeGrafter"/>
</dbReference>
<gene>
    <name evidence="6" type="ORF">EB796_007668</name>
</gene>
<evidence type="ECO:0000256" key="1">
    <source>
        <dbReference type="ARBA" id="ARBA00022771"/>
    </source>
</evidence>
<comment type="caution">
    <text evidence="6">The sequence shown here is derived from an EMBL/GenBank/DDBJ whole genome shotgun (WGS) entry which is preliminary data.</text>
</comment>
<dbReference type="InterPro" id="IPR052804">
    <property type="entry name" value="UEC_component"/>
</dbReference>
<evidence type="ECO:0000313" key="7">
    <source>
        <dbReference type="Proteomes" id="UP000593567"/>
    </source>
</evidence>
<dbReference type="EMBL" id="VXIV02001174">
    <property type="protein sequence ID" value="KAF6034020.1"/>
    <property type="molecule type" value="Genomic_DNA"/>
</dbReference>
<evidence type="ECO:0000256" key="2">
    <source>
        <dbReference type="ARBA" id="ARBA00022833"/>
    </source>
</evidence>
<feature type="domain" description="RING-type" evidence="5">
    <location>
        <begin position="104"/>
        <end position="144"/>
    </location>
</feature>
<dbReference type="Proteomes" id="UP000593567">
    <property type="component" value="Unassembled WGS sequence"/>
</dbReference>
<dbReference type="PROSITE" id="PS50089">
    <property type="entry name" value="ZF_RING_2"/>
    <property type="match status" value="1"/>
</dbReference>
<evidence type="ECO:0000313" key="6">
    <source>
        <dbReference type="EMBL" id="KAF6034020.1"/>
    </source>
</evidence>
<evidence type="ECO:0000256" key="4">
    <source>
        <dbReference type="SAM" id="MobiDB-lite"/>
    </source>
</evidence>
<organism evidence="6 7">
    <name type="scientific">Bugula neritina</name>
    <name type="common">Brown bryozoan</name>
    <name type="synonym">Sertularia neritina</name>
    <dbReference type="NCBI Taxonomy" id="10212"/>
    <lineage>
        <taxon>Eukaryota</taxon>
        <taxon>Metazoa</taxon>
        <taxon>Spiralia</taxon>
        <taxon>Lophotrochozoa</taxon>
        <taxon>Bryozoa</taxon>
        <taxon>Gymnolaemata</taxon>
        <taxon>Cheilostomatida</taxon>
        <taxon>Flustrina</taxon>
        <taxon>Buguloidea</taxon>
        <taxon>Bugulidae</taxon>
        <taxon>Bugula</taxon>
    </lineage>
</organism>
<evidence type="ECO:0000259" key="5">
    <source>
        <dbReference type="PROSITE" id="PS50089"/>
    </source>
</evidence>
<accession>A0A7J7K5X6</accession>
<sequence length="162" mass="18243">MGAGCCALSDSDAADDTSPFDREDHNYSHQQSTLSQRRGVHIEAAQHVRHRGPSYFLPTASPLQLGRFDDENAEQIRAAQKRRIIDLLESRIYKQNVDKQCVECSICLTEFETGDQVKHLPCMHIYHKHCIDDWLSRSLNCPSCMEPVDAALFSSFGTFGGL</sequence>
<evidence type="ECO:0000256" key="3">
    <source>
        <dbReference type="PROSITE-ProRule" id="PRU00175"/>
    </source>
</evidence>
<name>A0A7J7K5X6_BUGNE</name>
<keyword evidence="1 3" id="KW-0479">Metal-binding</keyword>
<dbReference type="OrthoDB" id="9984778at2759"/>
<reference evidence="6" key="1">
    <citation type="submission" date="2020-06" db="EMBL/GenBank/DDBJ databases">
        <title>Draft genome of Bugula neritina, a colonial animal packing powerful symbionts and potential medicines.</title>
        <authorList>
            <person name="Rayko M."/>
        </authorList>
    </citation>
    <scope>NUCLEOTIDE SEQUENCE [LARGE SCALE GENOMIC DNA]</scope>
    <source>
        <strain evidence="6">Kwan_BN1</strain>
    </source>
</reference>
<dbReference type="InterPro" id="IPR013083">
    <property type="entry name" value="Znf_RING/FYVE/PHD"/>
</dbReference>
<dbReference type="PANTHER" id="PTHR46359">
    <property type="entry name" value="GEO07743P1"/>
    <property type="match status" value="1"/>
</dbReference>
<keyword evidence="2" id="KW-0862">Zinc</keyword>
<dbReference type="SMART" id="SM00184">
    <property type="entry name" value="RING"/>
    <property type="match status" value="1"/>
</dbReference>
<feature type="region of interest" description="Disordered" evidence="4">
    <location>
        <begin position="1"/>
        <end position="34"/>
    </location>
</feature>
<dbReference type="InterPro" id="IPR001841">
    <property type="entry name" value="Znf_RING"/>
</dbReference>